<reference evidence="1" key="1">
    <citation type="submission" date="2010-05" db="EMBL/GenBank/DDBJ databases">
        <authorList>
            <person name="Muzny D."/>
            <person name="Qin X."/>
            <person name="Buhay C."/>
            <person name="Dugan-Rocha S."/>
            <person name="Ding Y."/>
            <person name="Chen G."/>
            <person name="Hawes A."/>
            <person name="Holder M."/>
            <person name="Jhangiani S."/>
            <person name="Johnson A."/>
            <person name="Khan Z."/>
            <person name="Li Z."/>
            <person name="Liu W."/>
            <person name="Liu X."/>
            <person name="Perez L."/>
            <person name="Shen H."/>
            <person name="Wang Q."/>
            <person name="Watt J."/>
            <person name="Xi L."/>
            <person name="Xin Y."/>
            <person name="Zhou J."/>
            <person name="Deng J."/>
            <person name="Jiang H."/>
            <person name="Liu Y."/>
            <person name="Qu J."/>
            <person name="Song X.-Z."/>
            <person name="Zhang L."/>
            <person name="Villasana D."/>
            <person name="Johnson A."/>
            <person name="Liu J."/>
            <person name="Liyanage D."/>
            <person name="Lorensuhewa L."/>
            <person name="Robinson T."/>
            <person name="Song A."/>
            <person name="Song B.-B."/>
            <person name="Dinh H."/>
            <person name="Thornton R."/>
            <person name="Coyle M."/>
            <person name="Francisco L."/>
            <person name="Jackson L."/>
            <person name="Javaid M."/>
            <person name="Korchina V."/>
            <person name="Kovar C."/>
            <person name="Mata R."/>
            <person name="Mathew T."/>
            <person name="Ngo R."/>
            <person name="Nguyen L."/>
            <person name="Nguyen N."/>
            <person name="Okwuonu G."/>
            <person name="Ongeri F."/>
            <person name="Pham C."/>
            <person name="Simmons D."/>
            <person name="Wilczek-Boney K."/>
            <person name="Hale W."/>
            <person name="Jakkamsetti A."/>
            <person name="Pham P."/>
            <person name="Ruth R."/>
            <person name="San Lucas F."/>
            <person name="Warren J."/>
            <person name="Zhang J."/>
            <person name="Zhao Z."/>
            <person name="Zhou C."/>
            <person name="Zhu D."/>
            <person name="Lee S."/>
            <person name="Bess C."/>
            <person name="Blankenburg K."/>
            <person name="Forbes L."/>
            <person name="Fu Q."/>
            <person name="Gubbala S."/>
            <person name="Hirani K."/>
            <person name="Jayaseelan J.C."/>
            <person name="Lara F."/>
            <person name="Munidasa M."/>
            <person name="Palculict T."/>
            <person name="Patil S."/>
            <person name="Pu L.-L."/>
            <person name="Saada N."/>
            <person name="Tang L."/>
            <person name="Weissenberger G."/>
            <person name="Zhu Y."/>
            <person name="Hemphill L."/>
            <person name="Shang Y."/>
            <person name="Youmans B."/>
            <person name="Ayvaz T."/>
            <person name="Ross M."/>
            <person name="Santibanez J."/>
            <person name="Aqrawi P."/>
            <person name="Gross S."/>
            <person name="Joshi V."/>
            <person name="Fowler G."/>
            <person name="Nazareth L."/>
            <person name="Reid J."/>
            <person name="Worley K."/>
            <person name="Petrosino J."/>
            <person name="Highlander S."/>
            <person name="Gibbs R."/>
        </authorList>
    </citation>
    <scope>NUCLEOTIDE SEQUENCE [LARGE SCALE GENOMIC DNA]</scope>
    <source>
        <strain evidence="1">MN8</strain>
    </source>
</reference>
<dbReference type="Proteomes" id="UP000003455">
    <property type="component" value="Chromosome"/>
</dbReference>
<protein>
    <submittedName>
        <fullName evidence="1">Uncharacterized protein</fullName>
    </submittedName>
</protein>
<sequence length="113" mass="13462">MVAEYKIYFVKYFIKRCAMEKGIFNYDNANVLKLDTNQLNENIKVIDDIFKNYEQIEPTIEIENGNTKLKLNGYFIASIISPLNLNKLNNLYVEEEFYHTYNELIVKYTEVKE</sequence>
<comment type="caution">
    <text evidence="1">The sequence shown here is derived from an EMBL/GenBank/DDBJ whole genome shotgun (WGS) entry which is preliminary data.</text>
</comment>
<dbReference type="AlphaFoldDB" id="A0A0E1X6Y5"/>
<name>A0A0E1X6Y5_STAAU</name>
<gene>
    <name evidence="1" type="ORF">HMPREF0769_12748</name>
</gene>
<dbReference type="HOGENOM" id="CLU_2371380_0_0_9"/>
<proteinExistence type="predicted"/>
<organism evidence="1">
    <name type="scientific">Staphylococcus aureus subsp. aureus MN8</name>
    <dbReference type="NCBI Taxonomy" id="548470"/>
    <lineage>
        <taxon>Bacteria</taxon>
        <taxon>Bacillati</taxon>
        <taxon>Bacillota</taxon>
        <taxon>Bacilli</taxon>
        <taxon>Bacillales</taxon>
        <taxon>Staphylococcaceae</taxon>
        <taxon>Staphylococcus</taxon>
    </lineage>
</organism>
<evidence type="ECO:0000313" key="1">
    <source>
        <dbReference type="EMBL" id="EFH95127.1"/>
    </source>
</evidence>
<accession>A0A0E1X6Y5</accession>
<dbReference type="EMBL" id="ACJA02000004">
    <property type="protein sequence ID" value="EFH95127.1"/>
    <property type="molecule type" value="Genomic_DNA"/>
</dbReference>